<evidence type="ECO:0000256" key="10">
    <source>
        <dbReference type="ARBA" id="ARBA00022676"/>
    </source>
</evidence>
<dbReference type="Proteomes" id="UP000682713">
    <property type="component" value="Unassembled WGS sequence"/>
</dbReference>
<gene>
    <name evidence="16" type="primary">hisG</name>
    <name evidence="18" type="ORF">KHA93_01230</name>
</gene>
<evidence type="ECO:0000313" key="19">
    <source>
        <dbReference type="Proteomes" id="UP000682713"/>
    </source>
</evidence>
<dbReference type="CDD" id="cd13595">
    <property type="entry name" value="PBP2_HisGs"/>
    <property type="match status" value="1"/>
</dbReference>
<keyword evidence="9 16" id="KW-0028">Amino-acid biosynthesis</keyword>
<reference evidence="18 19" key="1">
    <citation type="submission" date="2021-05" db="EMBL/GenBank/DDBJ databases">
        <title>Novel Bacillus species.</title>
        <authorList>
            <person name="Liu G."/>
        </authorList>
    </citation>
    <scope>NUCLEOTIDE SEQUENCE [LARGE SCALE GENOMIC DNA]</scope>
    <source>
        <strain evidence="18 19">FJAT-49732</strain>
    </source>
</reference>
<evidence type="ECO:0000259" key="17">
    <source>
        <dbReference type="Pfam" id="PF01634"/>
    </source>
</evidence>
<keyword evidence="11 16" id="KW-0808">Transferase</keyword>
<keyword evidence="19" id="KW-1185">Reference proteome</keyword>
<dbReference type="HAMAP" id="MF_01018">
    <property type="entry name" value="HisG_Short"/>
    <property type="match status" value="1"/>
</dbReference>
<comment type="caution">
    <text evidence="18">The sequence shown here is derived from an EMBL/GenBank/DDBJ whole genome shotgun (WGS) entry which is preliminary data.</text>
</comment>
<keyword evidence="12 16" id="KW-0547">Nucleotide-binding</keyword>
<keyword evidence="14 16" id="KW-0368">Histidine biosynthesis</keyword>
<dbReference type="PANTHER" id="PTHR21403">
    <property type="entry name" value="ATP PHOSPHORIBOSYLTRANSFERASE ATP-PRTASE"/>
    <property type="match status" value="1"/>
</dbReference>
<evidence type="ECO:0000256" key="7">
    <source>
        <dbReference type="ARBA" id="ARBA00020998"/>
    </source>
</evidence>
<name>A0A942TKE8_9BACI</name>
<comment type="catalytic activity">
    <reaction evidence="1 16">
        <text>1-(5-phospho-beta-D-ribosyl)-ATP + diphosphate = 5-phospho-alpha-D-ribose 1-diphosphate + ATP</text>
        <dbReference type="Rhea" id="RHEA:18473"/>
        <dbReference type="ChEBI" id="CHEBI:30616"/>
        <dbReference type="ChEBI" id="CHEBI:33019"/>
        <dbReference type="ChEBI" id="CHEBI:58017"/>
        <dbReference type="ChEBI" id="CHEBI:73183"/>
        <dbReference type="EC" id="2.4.2.17"/>
    </reaction>
</comment>
<dbReference type="GO" id="GO:0000105">
    <property type="term" value="P:L-histidine biosynthetic process"/>
    <property type="evidence" value="ECO:0007669"/>
    <property type="project" value="UniProtKB-UniRule"/>
</dbReference>
<dbReference type="Gene3D" id="3.40.190.10">
    <property type="entry name" value="Periplasmic binding protein-like II"/>
    <property type="match status" value="2"/>
</dbReference>
<feature type="domain" description="ATP phosphoribosyltransferase catalytic" evidence="17">
    <location>
        <begin position="52"/>
        <end position="199"/>
    </location>
</feature>
<evidence type="ECO:0000256" key="4">
    <source>
        <dbReference type="ARBA" id="ARBA00009489"/>
    </source>
</evidence>
<keyword evidence="10 16" id="KW-0328">Glycosyltransferase</keyword>
<evidence type="ECO:0000256" key="5">
    <source>
        <dbReference type="ARBA" id="ARBA00011496"/>
    </source>
</evidence>
<comment type="domain">
    <text evidence="16">Lacks the C-terminal regulatory region which is replaced by HisZ.</text>
</comment>
<evidence type="ECO:0000256" key="3">
    <source>
        <dbReference type="ARBA" id="ARBA00004667"/>
    </source>
</evidence>
<evidence type="ECO:0000256" key="2">
    <source>
        <dbReference type="ARBA" id="ARBA00004496"/>
    </source>
</evidence>
<keyword evidence="8 16" id="KW-0963">Cytoplasm</keyword>
<evidence type="ECO:0000256" key="16">
    <source>
        <dbReference type="HAMAP-Rule" id="MF_01018"/>
    </source>
</evidence>
<keyword evidence="13 16" id="KW-0067">ATP-binding</keyword>
<evidence type="ECO:0000256" key="9">
    <source>
        <dbReference type="ARBA" id="ARBA00022605"/>
    </source>
</evidence>
<dbReference type="NCBIfam" id="TIGR00070">
    <property type="entry name" value="hisG"/>
    <property type="match status" value="1"/>
</dbReference>
<organism evidence="18 19">
    <name type="scientific">Lederbergia citrisecunda</name>
    <dbReference type="NCBI Taxonomy" id="2833583"/>
    <lineage>
        <taxon>Bacteria</taxon>
        <taxon>Bacillati</taxon>
        <taxon>Bacillota</taxon>
        <taxon>Bacilli</taxon>
        <taxon>Bacillales</taxon>
        <taxon>Bacillaceae</taxon>
        <taxon>Lederbergia</taxon>
    </lineage>
</organism>
<evidence type="ECO:0000313" key="18">
    <source>
        <dbReference type="EMBL" id="MBS4198282.1"/>
    </source>
</evidence>
<comment type="subunit">
    <text evidence="5 16">Heteromultimer composed of HisG and HisZ subunits.</text>
</comment>
<evidence type="ECO:0000256" key="1">
    <source>
        <dbReference type="ARBA" id="ARBA00000915"/>
    </source>
</evidence>
<dbReference type="RefSeq" id="WP_213109057.1">
    <property type="nucleotide sequence ID" value="NZ_JAGYPJ010000001.1"/>
</dbReference>
<dbReference type="GO" id="GO:0005737">
    <property type="term" value="C:cytoplasm"/>
    <property type="evidence" value="ECO:0007669"/>
    <property type="project" value="UniProtKB-SubCell"/>
</dbReference>
<evidence type="ECO:0000256" key="6">
    <source>
        <dbReference type="ARBA" id="ARBA00011946"/>
    </source>
</evidence>
<protein>
    <recommendedName>
        <fullName evidence="7 16">ATP phosphoribosyltransferase</fullName>
        <shortName evidence="16">ATP-PRT</shortName>
        <shortName evidence="16">ATP-PRTase</shortName>
        <ecNumber evidence="6 16">2.4.2.17</ecNumber>
    </recommendedName>
</protein>
<accession>A0A942TKE8</accession>
<evidence type="ECO:0000256" key="12">
    <source>
        <dbReference type="ARBA" id="ARBA00022741"/>
    </source>
</evidence>
<dbReference type="PANTHER" id="PTHR21403:SF8">
    <property type="entry name" value="ATP PHOSPHORIBOSYLTRANSFERASE"/>
    <property type="match status" value="1"/>
</dbReference>
<dbReference type="InterPro" id="IPR013820">
    <property type="entry name" value="ATP_PRibTrfase_cat"/>
</dbReference>
<dbReference type="EMBL" id="JAGYPJ010000001">
    <property type="protein sequence ID" value="MBS4198282.1"/>
    <property type="molecule type" value="Genomic_DNA"/>
</dbReference>
<dbReference type="Pfam" id="PF01634">
    <property type="entry name" value="HisG"/>
    <property type="match status" value="1"/>
</dbReference>
<dbReference type="InterPro" id="IPR024893">
    <property type="entry name" value="ATP_PRibTrfase_HisG_short"/>
</dbReference>
<proteinExistence type="inferred from homology"/>
<dbReference type="PROSITE" id="PS01316">
    <property type="entry name" value="ATP_P_PHORIBOSYLTR"/>
    <property type="match status" value="1"/>
</dbReference>
<comment type="similarity">
    <text evidence="4 16">Belongs to the ATP phosphoribosyltransferase family. Short subfamily.</text>
</comment>
<dbReference type="GO" id="GO:0003879">
    <property type="term" value="F:ATP phosphoribosyltransferase activity"/>
    <property type="evidence" value="ECO:0007669"/>
    <property type="project" value="UniProtKB-UniRule"/>
</dbReference>
<sequence>MKPVIALTKGRLEKQFIQFLKERNYDVNPLLDKGRKLQVETDDFFAIFAKGTDVATYVEYGIADLGVVGEDILLEVQPDVFDLLPFPFGKCRFAIAGEPSNLTPLKKQRIATKYPNITTKYFRDQGKSVDIVKLEGSVELAPLLGLADDIVDIVETGNTLKENGLVVKEEMLTISARLIANRNSLKLKRSILTPLIDSFRVEEAII</sequence>
<comment type="function">
    <text evidence="15 16">Catalyzes the condensation of ATP and 5-phosphoribose 1-diphosphate to form N'-(5'-phosphoribosyl)-ATP (PR-ATP). Has a crucial role in the pathway because the rate of histidine biosynthesis seems to be controlled primarily by regulation of HisG enzymatic activity.</text>
</comment>
<dbReference type="InterPro" id="IPR001348">
    <property type="entry name" value="ATP_PRibTrfase_HisG"/>
</dbReference>
<evidence type="ECO:0000256" key="14">
    <source>
        <dbReference type="ARBA" id="ARBA00023102"/>
    </source>
</evidence>
<evidence type="ECO:0000256" key="11">
    <source>
        <dbReference type="ARBA" id="ARBA00022679"/>
    </source>
</evidence>
<comment type="subcellular location">
    <subcellularLocation>
        <location evidence="2 16">Cytoplasm</location>
    </subcellularLocation>
</comment>
<dbReference type="FunFam" id="3.40.190.10:FF:000008">
    <property type="entry name" value="ATP phosphoribosyltransferase"/>
    <property type="match status" value="1"/>
</dbReference>
<evidence type="ECO:0000256" key="8">
    <source>
        <dbReference type="ARBA" id="ARBA00022490"/>
    </source>
</evidence>
<dbReference type="InterPro" id="IPR018198">
    <property type="entry name" value="ATP_PRibTrfase_CS"/>
</dbReference>
<dbReference type="GO" id="GO:0005524">
    <property type="term" value="F:ATP binding"/>
    <property type="evidence" value="ECO:0007669"/>
    <property type="project" value="UniProtKB-KW"/>
</dbReference>
<dbReference type="EC" id="2.4.2.17" evidence="6 16"/>
<comment type="pathway">
    <text evidence="3 16">Amino-acid biosynthesis; L-histidine biosynthesis; L-histidine from 5-phospho-alpha-D-ribose 1-diphosphate: step 1/9.</text>
</comment>
<dbReference type="AlphaFoldDB" id="A0A942TKE8"/>
<evidence type="ECO:0000256" key="15">
    <source>
        <dbReference type="ARBA" id="ARBA00024861"/>
    </source>
</evidence>
<dbReference type="SUPFAM" id="SSF53850">
    <property type="entry name" value="Periplasmic binding protein-like II"/>
    <property type="match status" value="1"/>
</dbReference>
<evidence type="ECO:0000256" key="13">
    <source>
        <dbReference type="ARBA" id="ARBA00022840"/>
    </source>
</evidence>